<proteinExistence type="predicted"/>
<reference evidence="2 3" key="1">
    <citation type="submission" date="2013-03" db="EMBL/GenBank/DDBJ databases">
        <authorList>
            <person name="Le V."/>
        </authorList>
    </citation>
    <scope>NUCLEOTIDE SEQUENCE [LARGE SCALE GENOMIC DNA]</scope>
    <source>
        <strain evidence="2 3">BiD32</strain>
    </source>
</reference>
<dbReference type="EMBL" id="CAVK010000061">
    <property type="protein sequence ID" value="CCW17064.1"/>
    <property type="molecule type" value="Genomic_DNA"/>
</dbReference>
<dbReference type="Proteomes" id="UP000013201">
    <property type="component" value="Unassembled WGS sequence"/>
</dbReference>
<reference evidence="3" key="2">
    <citation type="submission" date="2013-04" db="EMBL/GenBank/DDBJ databases">
        <title>Bisphenol A degrading Sphingobium sp. strain BiD32.</title>
        <authorList>
            <person name="Nielsen J.L."/>
            <person name="Zhou N.A."/>
            <person name="Kjeldal H."/>
        </authorList>
    </citation>
    <scope>NUCLEOTIDE SEQUENCE [LARGE SCALE GENOMIC DNA]</scope>
    <source>
        <strain evidence="3">BiD32</strain>
    </source>
</reference>
<evidence type="ECO:0000313" key="3">
    <source>
        <dbReference type="Proteomes" id="UP000013201"/>
    </source>
</evidence>
<dbReference type="RefSeq" id="WP_006952864.1">
    <property type="nucleotide sequence ID" value="NZ_CAVK010000061.1"/>
</dbReference>
<accession>N1MJY8</accession>
<name>N1MJY8_9SPHN</name>
<protein>
    <submittedName>
        <fullName evidence="2">Y4hR</fullName>
    </submittedName>
</protein>
<evidence type="ECO:0000313" key="2">
    <source>
        <dbReference type="EMBL" id="CCW17064.1"/>
    </source>
</evidence>
<dbReference type="InterPro" id="IPR045489">
    <property type="entry name" value="DUF6429"/>
</dbReference>
<comment type="caution">
    <text evidence="2">The sequence shown here is derived from an EMBL/GenBank/DDBJ whole genome shotgun (WGS) entry which is preliminary data.</text>
</comment>
<organism evidence="2 3">
    <name type="scientific">Sphingobium indicum BiD32</name>
    <dbReference type="NCBI Taxonomy" id="1301087"/>
    <lineage>
        <taxon>Bacteria</taxon>
        <taxon>Pseudomonadati</taxon>
        <taxon>Pseudomonadota</taxon>
        <taxon>Alphaproteobacteria</taxon>
        <taxon>Sphingomonadales</taxon>
        <taxon>Sphingomonadaceae</taxon>
        <taxon>Sphingobium</taxon>
    </lineage>
</organism>
<dbReference type="OrthoDB" id="8912983at2"/>
<keyword evidence="3" id="KW-1185">Reference proteome</keyword>
<dbReference type="AlphaFoldDB" id="N1MJY8"/>
<evidence type="ECO:0000259" key="1">
    <source>
        <dbReference type="Pfam" id="PF20008"/>
    </source>
</evidence>
<dbReference type="Pfam" id="PF20008">
    <property type="entry name" value="DUF6429"/>
    <property type="match status" value="1"/>
</dbReference>
<gene>
    <name evidence="2" type="ORF">EBBID32_14030</name>
</gene>
<sequence>MDDPQIDVDLIDEAILALMFLTVQRDDRQLPIWRAWKSFDWAAMGRLYEKDLILDPVGKTKSVVITEEGRRRSEAAFYRLFARREDSQAAPGS</sequence>
<feature type="domain" description="DUF6429" evidence="1">
    <location>
        <begin position="9"/>
        <end position="82"/>
    </location>
</feature>